<comment type="caution">
    <text evidence="2">The sequence shown here is derived from an EMBL/GenBank/DDBJ whole genome shotgun (WGS) entry which is preliminary data.</text>
</comment>
<dbReference type="GO" id="GO:0016787">
    <property type="term" value="F:hydrolase activity"/>
    <property type="evidence" value="ECO:0007669"/>
    <property type="project" value="UniProtKB-KW"/>
</dbReference>
<dbReference type="EMBL" id="WLCI01000016">
    <property type="protein sequence ID" value="MTB96577.1"/>
    <property type="molecule type" value="Genomic_DNA"/>
</dbReference>
<feature type="compositionally biased region" description="Low complexity" evidence="1">
    <location>
        <begin position="14"/>
        <end position="23"/>
    </location>
</feature>
<dbReference type="InterPro" id="IPR017853">
    <property type="entry name" value="GH"/>
</dbReference>
<protein>
    <submittedName>
        <fullName evidence="2">Cellulase family glycosylhydrolase</fullName>
    </submittedName>
</protein>
<feature type="compositionally biased region" description="Pro residues" evidence="1">
    <location>
        <begin position="1"/>
        <end position="13"/>
    </location>
</feature>
<keyword evidence="3" id="KW-1185">Reference proteome</keyword>
<evidence type="ECO:0000313" key="2">
    <source>
        <dbReference type="EMBL" id="MTB96577.1"/>
    </source>
</evidence>
<dbReference type="RefSeq" id="WP_154616434.1">
    <property type="nucleotide sequence ID" value="NZ_CP053660.1"/>
</dbReference>
<dbReference type="Gene3D" id="3.20.20.80">
    <property type="entry name" value="Glycosidases"/>
    <property type="match status" value="1"/>
</dbReference>
<accession>A0A6I3JEP3</accession>
<dbReference type="Proteomes" id="UP000433406">
    <property type="component" value="Unassembled WGS sequence"/>
</dbReference>
<name>A0A6I3JEP3_9ACTN</name>
<reference evidence="2 3" key="1">
    <citation type="submission" date="2019-10" db="EMBL/GenBank/DDBJ databases">
        <title>Nocardioides novel species isolated from the excrement of Marmot.</title>
        <authorList>
            <person name="Zhang G."/>
        </authorList>
    </citation>
    <scope>NUCLEOTIDE SEQUENCE [LARGE SCALE GENOMIC DNA]</scope>
    <source>
        <strain evidence="3">zg-579</strain>
    </source>
</reference>
<feature type="region of interest" description="Disordered" evidence="1">
    <location>
        <begin position="1"/>
        <end position="23"/>
    </location>
</feature>
<evidence type="ECO:0000313" key="3">
    <source>
        <dbReference type="Proteomes" id="UP000433406"/>
    </source>
</evidence>
<gene>
    <name evidence="2" type="ORF">GGQ22_15990</name>
</gene>
<keyword evidence="2" id="KW-0378">Hydrolase</keyword>
<proteinExistence type="predicted"/>
<organism evidence="2 3">
    <name type="scientific">Nocardioides marmotae</name>
    <dbReference type="NCBI Taxonomy" id="2663857"/>
    <lineage>
        <taxon>Bacteria</taxon>
        <taxon>Bacillati</taxon>
        <taxon>Actinomycetota</taxon>
        <taxon>Actinomycetes</taxon>
        <taxon>Propionibacteriales</taxon>
        <taxon>Nocardioidaceae</taxon>
        <taxon>Nocardioides</taxon>
    </lineage>
</organism>
<dbReference type="AlphaFoldDB" id="A0A6I3JEP3"/>
<dbReference type="SUPFAM" id="SSF51445">
    <property type="entry name" value="(Trans)glycosidases"/>
    <property type="match status" value="1"/>
</dbReference>
<evidence type="ECO:0000256" key="1">
    <source>
        <dbReference type="SAM" id="MobiDB-lite"/>
    </source>
</evidence>
<sequence>MSLPPPLPSPVPASPRSRAEAPAQAHRSATLVAGLTGLLALALLMITLDAPRAAGATDVSAGTAAAATTADQATGPAPRRRADGCLNKRGVPACSAFVGAAHGSNSEPTDLEALAGRPLGIRRTYWTSKNVDKAIQTATSDVSKGRLPWISFKLPKGWDRMALGEGDSWTRQIANRLDQIPGPVWLAFHHEPEGDGNLTQWRKMQERLAPLVRRAADNVAYTVILTGYDQLYGAASYSLDRIWPRKVKIDVAGFDVYNNYGVVKNGRKNTKWPNIEKDYFQPFSSWAKTSNVAWGLAETGLTNEAADKYPGWMGDTYRALKQNNGVAFTYFDTELNAYGSWPLTTAVKRNAFRDILQGSPRIDR</sequence>